<gene>
    <name evidence="2" type="ORF">A3B11_01155</name>
</gene>
<feature type="non-terminal residue" evidence="2">
    <location>
        <position position="1"/>
    </location>
</feature>
<name>A0A1G2N5K4_9BACT</name>
<accession>A0A1G2N5K4</accession>
<dbReference type="GO" id="GO:0006974">
    <property type="term" value="P:DNA damage response"/>
    <property type="evidence" value="ECO:0007669"/>
    <property type="project" value="TreeGrafter"/>
</dbReference>
<dbReference type="InterPro" id="IPR052022">
    <property type="entry name" value="26kDa_periplasmic_antigen"/>
</dbReference>
<dbReference type="InterPro" id="IPR007497">
    <property type="entry name" value="SIMPL/DUF541"/>
</dbReference>
<dbReference type="PANTHER" id="PTHR34387">
    <property type="entry name" value="SLR1258 PROTEIN"/>
    <property type="match status" value="1"/>
</dbReference>
<dbReference type="Pfam" id="PF04402">
    <property type="entry name" value="SIMPL"/>
    <property type="match status" value="1"/>
</dbReference>
<dbReference type="Proteomes" id="UP000176365">
    <property type="component" value="Unassembled WGS sequence"/>
</dbReference>
<keyword evidence="1" id="KW-1133">Transmembrane helix</keyword>
<dbReference type="PANTHER" id="PTHR34387:SF1">
    <property type="entry name" value="PERIPLASMIC IMMUNOGENIC PROTEIN"/>
    <property type="match status" value="1"/>
</dbReference>
<protein>
    <recommendedName>
        <fullName evidence="4">DUF541 domain-containing protein</fullName>
    </recommendedName>
</protein>
<keyword evidence="1" id="KW-0472">Membrane</keyword>
<evidence type="ECO:0000256" key="1">
    <source>
        <dbReference type="SAM" id="Phobius"/>
    </source>
</evidence>
<reference evidence="2 3" key="1">
    <citation type="journal article" date="2016" name="Nat. Commun.">
        <title>Thousands of microbial genomes shed light on interconnected biogeochemical processes in an aquifer system.</title>
        <authorList>
            <person name="Anantharaman K."/>
            <person name="Brown C.T."/>
            <person name="Hug L.A."/>
            <person name="Sharon I."/>
            <person name="Castelle C.J."/>
            <person name="Probst A.J."/>
            <person name="Thomas B.C."/>
            <person name="Singh A."/>
            <person name="Wilkins M.J."/>
            <person name="Karaoz U."/>
            <person name="Brodie E.L."/>
            <person name="Williams K.H."/>
            <person name="Hubbard S.S."/>
            <person name="Banfield J.F."/>
        </authorList>
    </citation>
    <scope>NUCLEOTIDE SEQUENCE [LARGE SCALE GENOMIC DNA]</scope>
</reference>
<proteinExistence type="predicted"/>
<comment type="caution">
    <text evidence="2">The sequence shown here is derived from an EMBL/GenBank/DDBJ whole genome shotgun (WGS) entry which is preliminary data.</text>
</comment>
<dbReference type="EMBL" id="MHRW01000004">
    <property type="protein sequence ID" value="OHA31358.1"/>
    <property type="molecule type" value="Genomic_DNA"/>
</dbReference>
<dbReference type="Gene3D" id="3.30.70.2970">
    <property type="entry name" value="Protein of unknown function (DUF541), domain 2"/>
    <property type="match status" value="1"/>
</dbReference>
<evidence type="ECO:0000313" key="3">
    <source>
        <dbReference type="Proteomes" id="UP000176365"/>
    </source>
</evidence>
<sequence>IELSNRFFNLIAILIIGLVLSYLGTLIYQYQTLPQNYPQQISVTGEGKAYAKPDVAMMSFGVTTQAPKSQDAVNQNNEKMNAVITAIKGLGVQEKDIRTTLYQLNPTYGSNKDYLSYPYPDMGNEITGYSLQQQVEVKMRDFEKLNEIIDTATSKGANAVGSLQFTVDNPETARAEARAKAIEQAKEKAVSLFAAAGLKMGKLINVYEGGYGGCGYGGCPMPAYGLGGATMDKATVAPEVQPGQNEINASVTLMYWVK</sequence>
<dbReference type="AlphaFoldDB" id="A0A1G2N5K4"/>
<dbReference type="Gene3D" id="3.30.110.170">
    <property type="entry name" value="Protein of unknown function (DUF541), domain 1"/>
    <property type="match status" value="1"/>
</dbReference>
<keyword evidence="1" id="KW-0812">Transmembrane</keyword>
<evidence type="ECO:0008006" key="4">
    <source>
        <dbReference type="Google" id="ProtNLM"/>
    </source>
</evidence>
<feature type="transmembrane region" description="Helical" evidence="1">
    <location>
        <begin position="7"/>
        <end position="30"/>
    </location>
</feature>
<evidence type="ECO:0000313" key="2">
    <source>
        <dbReference type="EMBL" id="OHA31358.1"/>
    </source>
</evidence>
<organism evidence="2 3">
    <name type="scientific">Candidatus Taylorbacteria bacterium RIFCSPLOWO2_01_FULL_44_26</name>
    <dbReference type="NCBI Taxonomy" id="1802318"/>
    <lineage>
        <taxon>Bacteria</taxon>
        <taxon>Candidatus Tayloriibacteriota</taxon>
    </lineage>
</organism>